<feature type="region of interest" description="Disordered" evidence="1">
    <location>
        <begin position="216"/>
        <end position="239"/>
    </location>
</feature>
<feature type="region of interest" description="Disordered" evidence="1">
    <location>
        <begin position="1"/>
        <end position="33"/>
    </location>
</feature>
<evidence type="ECO:0000313" key="3">
    <source>
        <dbReference type="WBParaSite" id="GPLIN_000365200"/>
    </source>
</evidence>
<keyword evidence="2" id="KW-1185">Reference proteome</keyword>
<feature type="compositionally biased region" description="Low complexity" evidence="1">
    <location>
        <begin position="219"/>
        <end position="230"/>
    </location>
</feature>
<dbReference type="Proteomes" id="UP000050741">
    <property type="component" value="Unassembled WGS sequence"/>
</dbReference>
<evidence type="ECO:0000256" key="1">
    <source>
        <dbReference type="SAM" id="MobiDB-lite"/>
    </source>
</evidence>
<evidence type="ECO:0000313" key="2">
    <source>
        <dbReference type="Proteomes" id="UP000050741"/>
    </source>
</evidence>
<dbReference type="WBParaSite" id="GPLIN_000365200">
    <property type="protein sequence ID" value="GPLIN_000365200"/>
    <property type="gene ID" value="GPLIN_000365200"/>
</dbReference>
<dbReference type="AlphaFoldDB" id="A0A183BSR6"/>
<reference evidence="2" key="2">
    <citation type="submission" date="2014-05" db="EMBL/GenBank/DDBJ databases">
        <title>The genome and life-stage specific transcriptomes of Globodera pallida elucidate key aspects of plant parasitism by a cyst nematode.</title>
        <authorList>
            <person name="Cotton J.A."/>
            <person name="Lilley C.J."/>
            <person name="Jones L.M."/>
            <person name="Kikuchi T."/>
            <person name="Reid A.J."/>
            <person name="Thorpe P."/>
            <person name="Tsai I.J."/>
            <person name="Beasley H."/>
            <person name="Blok V."/>
            <person name="Cock P.J.A."/>
            <person name="Van den Akker S.E."/>
            <person name="Holroyd N."/>
            <person name="Hunt M."/>
            <person name="Mantelin S."/>
            <person name="Naghra H."/>
            <person name="Pain A."/>
            <person name="Palomares-Rius J.E."/>
            <person name="Zarowiecki M."/>
            <person name="Berriman M."/>
            <person name="Jones J.T."/>
            <person name="Urwin P.E."/>
        </authorList>
    </citation>
    <scope>NUCLEOTIDE SEQUENCE [LARGE SCALE GENOMIC DNA]</scope>
    <source>
        <strain evidence="2">Lindley</strain>
    </source>
</reference>
<sequence>MLPQTIPKSADKILGSNPTQSSSSSSTSQPENQTVSKTFEVYLSVTALSKKLMALAFSANSEDPAQRDEQLQLLMDKLKQWTDDLNNLSANCGSVSTIPDRPVSAILAPTVQNGLSVMPGRMLMQKLCTGEQSISRAAINIGTTANVRVVQALHPTTLASAPPPRLRPAAFRISDGAGVCGITVGRTGTAKVQQRRERLLVRRIPPSNAYLSAGSKLYQQHQQHQQQQHQSPRVPPSNAYLSAGTKLAIRQQQMQQQRLKRLQHHLAGIGSSSSTVGGISSTSATTASSFSSTSSSATAPIALTLRSAVVQQKHAGNIEQMQTEQQ</sequence>
<protein>
    <submittedName>
        <fullName evidence="3">Uncharacterized protein</fullName>
    </submittedName>
</protein>
<reference evidence="2" key="1">
    <citation type="submission" date="2013-12" db="EMBL/GenBank/DDBJ databases">
        <authorList>
            <person name="Aslett M."/>
        </authorList>
    </citation>
    <scope>NUCLEOTIDE SEQUENCE [LARGE SCALE GENOMIC DNA]</scope>
    <source>
        <strain evidence="2">Lindley</strain>
    </source>
</reference>
<reference evidence="3" key="3">
    <citation type="submission" date="2016-06" db="UniProtKB">
        <authorList>
            <consortium name="WormBaseParasite"/>
        </authorList>
    </citation>
    <scope>IDENTIFICATION</scope>
</reference>
<proteinExistence type="predicted"/>
<accession>A0A183BSR6</accession>
<feature type="compositionally biased region" description="Low complexity" evidence="1">
    <location>
        <begin position="16"/>
        <end position="33"/>
    </location>
</feature>
<feature type="region of interest" description="Disordered" evidence="1">
    <location>
        <begin position="270"/>
        <end position="296"/>
    </location>
</feature>
<name>A0A183BSR6_GLOPA</name>
<organism evidence="2 3">
    <name type="scientific">Globodera pallida</name>
    <name type="common">Potato cyst nematode worm</name>
    <name type="synonym">Heterodera pallida</name>
    <dbReference type="NCBI Taxonomy" id="36090"/>
    <lineage>
        <taxon>Eukaryota</taxon>
        <taxon>Metazoa</taxon>
        <taxon>Ecdysozoa</taxon>
        <taxon>Nematoda</taxon>
        <taxon>Chromadorea</taxon>
        <taxon>Rhabditida</taxon>
        <taxon>Tylenchina</taxon>
        <taxon>Tylenchomorpha</taxon>
        <taxon>Tylenchoidea</taxon>
        <taxon>Heteroderidae</taxon>
        <taxon>Heteroderinae</taxon>
        <taxon>Globodera</taxon>
    </lineage>
</organism>